<dbReference type="PROSITE" id="PS51340">
    <property type="entry name" value="MOSC"/>
    <property type="match status" value="1"/>
</dbReference>
<dbReference type="InterPro" id="IPR011037">
    <property type="entry name" value="Pyrv_Knase-like_insert_dom_sf"/>
</dbReference>
<dbReference type="EMBL" id="VLLF01000006">
    <property type="protein sequence ID" value="TWI86143.1"/>
    <property type="molecule type" value="Genomic_DNA"/>
</dbReference>
<name>A0A562SY95_9HYPH</name>
<dbReference type="InterPro" id="IPR005163">
    <property type="entry name" value="Tri_helical_YiiM-like"/>
</dbReference>
<evidence type="ECO:0000313" key="2">
    <source>
        <dbReference type="EMBL" id="TWI86143.1"/>
    </source>
</evidence>
<dbReference type="RefSeq" id="WP_145344365.1">
    <property type="nucleotide sequence ID" value="NZ_SMLY01000074.1"/>
</dbReference>
<dbReference type="SUPFAM" id="SSF50800">
    <property type="entry name" value="PK beta-barrel domain-like"/>
    <property type="match status" value="1"/>
</dbReference>
<evidence type="ECO:0000259" key="1">
    <source>
        <dbReference type="PROSITE" id="PS51340"/>
    </source>
</evidence>
<dbReference type="InterPro" id="IPR005302">
    <property type="entry name" value="MoCF_Sase_C"/>
</dbReference>
<dbReference type="AlphaFoldDB" id="A0A562SY95"/>
<evidence type="ECO:0000313" key="3">
    <source>
        <dbReference type="Proteomes" id="UP000320593"/>
    </source>
</evidence>
<dbReference type="Proteomes" id="UP000320593">
    <property type="component" value="Unassembled WGS sequence"/>
</dbReference>
<sequence length="233" mass="26095">MTTLSSIIGLYTGTPQQYWEDKPASAIGKTAVSGPVFVGKTGLSGDQQADLTVHGGPDKAIHIYPAEHYESWRQEFPEHESRLQPGGFGENIASIGLTEETCCIGDIFRAGSVLVQISQGRQPCWKLNRHTGIDSLAARFQRSCKTGWYFRVLEEGNLELETPIELVERQHENWTVARALAARFNPRLEPEVAAELADMQVLAQNWRDAFSKKCDPDFREDISRRLEGLPNRP</sequence>
<dbReference type="Gene3D" id="2.40.33.20">
    <property type="entry name" value="PK beta-barrel domain-like"/>
    <property type="match status" value="1"/>
</dbReference>
<proteinExistence type="predicted"/>
<dbReference type="GO" id="GO:0030151">
    <property type="term" value="F:molybdenum ion binding"/>
    <property type="evidence" value="ECO:0007669"/>
    <property type="project" value="InterPro"/>
</dbReference>
<comment type="caution">
    <text evidence="2">The sequence shown here is derived from an EMBL/GenBank/DDBJ whole genome shotgun (WGS) entry which is preliminary data.</text>
</comment>
<gene>
    <name evidence="2" type="ORF">JM93_02851</name>
</gene>
<accession>A0A562SY95</accession>
<protein>
    <submittedName>
        <fullName evidence="2">MOSC domain-containing protein YiiM</fullName>
    </submittedName>
</protein>
<dbReference type="GO" id="GO:0003824">
    <property type="term" value="F:catalytic activity"/>
    <property type="evidence" value="ECO:0007669"/>
    <property type="project" value="InterPro"/>
</dbReference>
<feature type="domain" description="MOSC" evidence="1">
    <location>
        <begin position="30"/>
        <end position="167"/>
    </location>
</feature>
<dbReference type="Pfam" id="PF03473">
    <property type="entry name" value="MOSC"/>
    <property type="match status" value="1"/>
</dbReference>
<keyword evidence="3" id="KW-1185">Reference proteome</keyword>
<dbReference type="OrthoDB" id="9786134at2"/>
<reference evidence="2 3" key="1">
    <citation type="submission" date="2019-07" db="EMBL/GenBank/DDBJ databases">
        <title>Genomic Encyclopedia of Archaeal and Bacterial Type Strains, Phase II (KMG-II): from individual species to whole genera.</title>
        <authorList>
            <person name="Goeker M."/>
        </authorList>
    </citation>
    <scope>NUCLEOTIDE SEQUENCE [LARGE SCALE GENOMIC DNA]</scope>
    <source>
        <strain evidence="2 3">ATCC BAA-252</strain>
    </source>
</reference>
<dbReference type="GO" id="GO:0030170">
    <property type="term" value="F:pyridoxal phosphate binding"/>
    <property type="evidence" value="ECO:0007669"/>
    <property type="project" value="InterPro"/>
</dbReference>
<dbReference type="Pfam" id="PF03475">
    <property type="entry name" value="YiiM_3-alpha"/>
    <property type="match status" value="1"/>
</dbReference>
<dbReference type="PANTHER" id="PTHR30212:SF2">
    <property type="entry name" value="PROTEIN YIIM"/>
    <property type="match status" value="1"/>
</dbReference>
<dbReference type="InterPro" id="IPR052353">
    <property type="entry name" value="Benzoxazolinone_Detox_Enz"/>
</dbReference>
<organism evidence="2 3">
    <name type="scientific">Roseibium hamelinense</name>
    <dbReference type="NCBI Taxonomy" id="150831"/>
    <lineage>
        <taxon>Bacteria</taxon>
        <taxon>Pseudomonadati</taxon>
        <taxon>Pseudomonadota</taxon>
        <taxon>Alphaproteobacteria</taxon>
        <taxon>Hyphomicrobiales</taxon>
        <taxon>Stappiaceae</taxon>
        <taxon>Roseibium</taxon>
    </lineage>
</organism>
<dbReference type="PANTHER" id="PTHR30212">
    <property type="entry name" value="PROTEIN YIIM"/>
    <property type="match status" value="1"/>
</dbReference>